<gene>
    <name evidence="4" type="primary">LOC112274233</name>
    <name evidence="3" type="ORF">PHYPA_002177</name>
</gene>
<sequence length="399" mass="46043">MQCWEQLWNNQISQHRKALSKNPDAVTAGSDSQELMNPEHTDCSSQAKCQPKMTLVKKSIAAARHVDPLIYVCIILILLGYMGVDVYTRRASEYDPRACPPLHADASAHQHGKLTRKGTRMMDCGSIEGHLPLERSWLLQSGSKSNSPDAWRYMKWIGKPARCRVKGHLIEALDDVYNFRRGYALKYVADVEDKTHILPWLLGNRVDLNLPRRRVLMDLGGNRFDTSVTWFNRMYPCDFTEVHVFEIDRNLFKFPKEDHEEFNGPFQNSASIMVRNAPPIPKWMIDRMKLYNVFVSDGDDPSTNALNITRFMTETLDLKAADTVVVKMDIEGSEWSILKRWMANPEIPRIVDELFVEIHYSHESMDAFGWQQFKDHTRDDATRLLAALRSKGFFVHAWP</sequence>
<organism evidence="3">
    <name type="scientific">Physcomitrium patens</name>
    <name type="common">Spreading-leaved earth moss</name>
    <name type="synonym">Physcomitrella patens</name>
    <dbReference type="NCBI Taxonomy" id="3218"/>
    <lineage>
        <taxon>Eukaryota</taxon>
        <taxon>Viridiplantae</taxon>
        <taxon>Streptophyta</taxon>
        <taxon>Embryophyta</taxon>
        <taxon>Bryophyta</taxon>
        <taxon>Bryophytina</taxon>
        <taxon>Bryopsida</taxon>
        <taxon>Funariidae</taxon>
        <taxon>Funariales</taxon>
        <taxon>Funariaceae</taxon>
        <taxon>Physcomitrium</taxon>
    </lineage>
</organism>
<accession>A0A2K1L034</accession>
<evidence type="ECO:0000313" key="4">
    <source>
        <dbReference type="EnsemblPlants" id="PAC:32936954.CDS.1"/>
    </source>
</evidence>
<proteinExistence type="predicted"/>
<evidence type="ECO:0000256" key="1">
    <source>
        <dbReference type="SAM" id="MobiDB-lite"/>
    </source>
</evidence>
<keyword evidence="5" id="KW-1185">Reference proteome</keyword>
<dbReference type="PANTHER" id="PTHR32026">
    <property type="entry name" value="METHYLTRANSFERASE-LIKE PROTEIN 24"/>
    <property type="match status" value="1"/>
</dbReference>
<keyword evidence="2" id="KW-1133">Transmembrane helix</keyword>
<dbReference type="PANTHER" id="PTHR32026:SF27">
    <property type="entry name" value="METHYLTRANSFERASE FKBM DOMAIN-CONTAINING PROTEIN-RELATED"/>
    <property type="match status" value="1"/>
</dbReference>
<feature type="transmembrane region" description="Helical" evidence="2">
    <location>
        <begin position="69"/>
        <end position="87"/>
    </location>
</feature>
<reference evidence="3 5" key="1">
    <citation type="journal article" date="2008" name="Science">
        <title>The Physcomitrella genome reveals evolutionary insights into the conquest of land by plants.</title>
        <authorList>
            <person name="Rensing S."/>
            <person name="Lang D."/>
            <person name="Zimmer A."/>
            <person name="Terry A."/>
            <person name="Salamov A."/>
            <person name="Shapiro H."/>
            <person name="Nishiyama T."/>
            <person name="Perroud P.-F."/>
            <person name="Lindquist E."/>
            <person name="Kamisugi Y."/>
            <person name="Tanahashi T."/>
            <person name="Sakakibara K."/>
            <person name="Fujita T."/>
            <person name="Oishi K."/>
            <person name="Shin-I T."/>
            <person name="Kuroki Y."/>
            <person name="Toyoda A."/>
            <person name="Suzuki Y."/>
            <person name="Hashimoto A."/>
            <person name="Yamaguchi K."/>
            <person name="Sugano A."/>
            <person name="Kohara Y."/>
            <person name="Fujiyama A."/>
            <person name="Anterola A."/>
            <person name="Aoki S."/>
            <person name="Ashton N."/>
            <person name="Barbazuk W.B."/>
            <person name="Barker E."/>
            <person name="Bennetzen J."/>
            <person name="Bezanilla M."/>
            <person name="Blankenship R."/>
            <person name="Cho S.H."/>
            <person name="Dutcher S."/>
            <person name="Estelle M."/>
            <person name="Fawcett J.A."/>
            <person name="Gundlach H."/>
            <person name="Hanada K."/>
            <person name="Heyl A."/>
            <person name="Hicks K.A."/>
            <person name="Hugh J."/>
            <person name="Lohr M."/>
            <person name="Mayer K."/>
            <person name="Melkozernov A."/>
            <person name="Murata T."/>
            <person name="Nelson D."/>
            <person name="Pils B."/>
            <person name="Prigge M."/>
            <person name="Reiss B."/>
            <person name="Renner T."/>
            <person name="Rombauts S."/>
            <person name="Rushton P."/>
            <person name="Sanderfoot A."/>
            <person name="Schween G."/>
            <person name="Shiu S.-H."/>
            <person name="Stueber K."/>
            <person name="Theodoulou F.L."/>
            <person name="Tu H."/>
            <person name="Van de Peer Y."/>
            <person name="Verrier P.J."/>
            <person name="Waters E."/>
            <person name="Wood A."/>
            <person name="Yang L."/>
            <person name="Cove D."/>
            <person name="Cuming A."/>
            <person name="Hasebe M."/>
            <person name="Lucas S."/>
            <person name="Mishler D.B."/>
            <person name="Reski R."/>
            <person name="Grigoriev I."/>
            <person name="Quatrano R.S."/>
            <person name="Boore J.L."/>
        </authorList>
    </citation>
    <scope>NUCLEOTIDE SEQUENCE [LARGE SCALE GENOMIC DNA]</scope>
    <source>
        <strain evidence="4 5">cv. Gransden 2004</strain>
    </source>
</reference>
<feature type="region of interest" description="Disordered" evidence="1">
    <location>
        <begin position="18"/>
        <end position="43"/>
    </location>
</feature>
<evidence type="ECO:0008006" key="6">
    <source>
        <dbReference type="Google" id="ProtNLM"/>
    </source>
</evidence>
<keyword evidence="2" id="KW-0472">Membrane</keyword>
<dbReference type="EnsemblPlants" id="Pp3c2_3950V3.1">
    <property type="protein sequence ID" value="PAC:32936954.CDS.1"/>
    <property type="gene ID" value="Pp3c2_3950"/>
</dbReference>
<evidence type="ECO:0000256" key="2">
    <source>
        <dbReference type="SAM" id="Phobius"/>
    </source>
</evidence>
<reference evidence="3 5" key="2">
    <citation type="journal article" date="2018" name="Plant J.">
        <title>The Physcomitrella patens chromosome-scale assembly reveals moss genome structure and evolution.</title>
        <authorList>
            <person name="Lang D."/>
            <person name="Ullrich K.K."/>
            <person name="Murat F."/>
            <person name="Fuchs J."/>
            <person name="Jenkins J."/>
            <person name="Haas F.B."/>
            <person name="Piednoel M."/>
            <person name="Gundlach H."/>
            <person name="Van Bel M."/>
            <person name="Meyberg R."/>
            <person name="Vives C."/>
            <person name="Morata J."/>
            <person name="Symeonidi A."/>
            <person name="Hiss M."/>
            <person name="Muchero W."/>
            <person name="Kamisugi Y."/>
            <person name="Saleh O."/>
            <person name="Blanc G."/>
            <person name="Decker E.L."/>
            <person name="van Gessel N."/>
            <person name="Grimwood J."/>
            <person name="Hayes R.D."/>
            <person name="Graham S.W."/>
            <person name="Gunter L.E."/>
            <person name="McDaniel S.F."/>
            <person name="Hoernstein S.N.W."/>
            <person name="Larsson A."/>
            <person name="Li F.W."/>
            <person name="Perroud P.F."/>
            <person name="Phillips J."/>
            <person name="Ranjan P."/>
            <person name="Rokshar D.S."/>
            <person name="Rothfels C.J."/>
            <person name="Schneider L."/>
            <person name="Shu S."/>
            <person name="Stevenson D.W."/>
            <person name="Thummler F."/>
            <person name="Tillich M."/>
            <person name="Villarreal Aguilar J.C."/>
            <person name="Widiez T."/>
            <person name="Wong G.K."/>
            <person name="Wymore A."/>
            <person name="Zhang Y."/>
            <person name="Zimmer A.D."/>
            <person name="Quatrano R.S."/>
            <person name="Mayer K.F.X."/>
            <person name="Goodstein D."/>
            <person name="Casacuberta J.M."/>
            <person name="Vandepoele K."/>
            <person name="Reski R."/>
            <person name="Cuming A.C."/>
            <person name="Tuskan G.A."/>
            <person name="Maumus F."/>
            <person name="Salse J."/>
            <person name="Schmutz J."/>
            <person name="Rensing S.A."/>
        </authorList>
    </citation>
    <scope>NUCLEOTIDE SEQUENCE [LARGE SCALE GENOMIC DNA]</scope>
    <source>
        <strain evidence="4 5">cv. Gransden 2004</strain>
    </source>
</reference>
<dbReference type="PaxDb" id="3218-PP1S7_181V6.1"/>
<dbReference type="EMBL" id="ABEU02000002">
    <property type="protein sequence ID" value="PNR59386.1"/>
    <property type="molecule type" value="Genomic_DNA"/>
</dbReference>
<dbReference type="AlphaFoldDB" id="A0A2K1L034"/>
<reference evidence="4" key="3">
    <citation type="submission" date="2020-12" db="UniProtKB">
        <authorList>
            <consortium name="EnsemblPlants"/>
        </authorList>
    </citation>
    <scope>IDENTIFICATION</scope>
</reference>
<name>A0A2K1L034_PHYPA</name>
<dbReference type="InterPro" id="IPR026913">
    <property type="entry name" value="METTL24"/>
</dbReference>
<evidence type="ECO:0000313" key="3">
    <source>
        <dbReference type="EMBL" id="PNR59386.1"/>
    </source>
</evidence>
<dbReference type="Gramene" id="Pp3c2_3950V3.1">
    <property type="protein sequence ID" value="PAC:32936954.CDS.1"/>
    <property type="gene ID" value="Pp3c2_3950"/>
</dbReference>
<dbReference type="Proteomes" id="UP000006727">
    <property type="component" value="Chromosome 2"/>
</dbReference>
<keyword evidence="2" id="KW-0812">Transmembrane</keyword>
<protein>
    <recommendedName>
        <fullName evidence="6">Methyltransferase FkbM domain-containing protein</fullName>
    </recommendedName>
</protein>
<dbReference type="OrthoDB" id="10006218at2759"/>
<dbReference type="SUPFAM" id="SSF53335">
    <property type="entry name" value="S-adenosyl-L-methionine-dependent methyltransferases"/>
    <property type="match status" value="1"/>
</dbReference>
<evidence type="ECO:0000313" key="5">
    <source>
        <dbReference type="Proteomes" id="UP000006727"/>
    </source>
</evidence>
<dbReference type="InterPro" id="IPR029063">
    <property type="entry name" value="SAM-dependent_MTases_sf"/>
</dbReference>